<dbReference type="PANTHER" id="PTHR46627">
    <property type="entry name" value="AMINOPEPTIDASE O"/>
    <property type="match status" value="1"/>
</dbReference>
<keyword evidence="5" id="KW-0378">Hydrolase</keyword>
<dbReference type="InterPro" id="IPR033577">
    <property type="entry name" value="AOPep"/>
</dbReference>
<dbReference type="SMART" id="SM01263">
    <property type="entry name" value="Leuk-A4-hydro_C"/>
    <property type="match status" value="1"/>
</dbReference>
<evidence type="ECO:0000313" key="11">
    <source>
        <dbReference type="Proteomes" id="UP000694726"/>
    </source>
</evidence>
<dbReference type="InterPro" id="IPR016024">
    <property type="entry name" value="ARM-type_fold"/>
</dbReference>
<dbReference type="Proteomes" id="UP000694728">
    <property type="component" value="Unplaced"/>
</dbReference>
<dbReference type="Proteomes" id="UP000694722">
    <property type="component" value="Unplaced"/>
</dbReference>
<feature type="domain" description="Peptidase M1 leukotriene A4 hydrolase/aminopeptidase C-terminal" evidence="8">
    <location>
        <begin position="35"/>
        <end position="181"/>
    </location>
</feature>
<dbReference type="AlphaFoldDB" id="A0A8D0PMG0"/>
<dbReference type="GO" id="GO:0005730">
    <property type="term" value="C:nucleolus"/>
    <property type="evidence" value="ECO:0007669"/>
    <property type="project" value="InterPro"/>
</dbReference>
<dbReference type="InterPro" id="IPR038502">
    <property type="entry name" value="M1_LTA-4_hydro/amino_C_sf"/>
</dbReference>
<evidence type="ECO:0000313" key="10">
    <source>
        <dbReference type="Ensembl" id="ENSSSCP00025007424.1"/>
    </source>
</evidence>
<keyword evidence="6" id="KW-0862">Zinc</keyword>
<dbReference type="Proteomes" id="UP000694727">
    <property type="component" value="Unplaced"/>
</dbReference>
<protein>
    <submittedName>
        <fullName evidence="9">Aminopeptidase O (putative)</fullName>
    </submittedName>
</protein>
<sequence length="182" mass="20755">WGNNRTHATVSRWLHQSRAHPRLGASPRRLPSCAAAAPAGLRGEVPSFALGGVRPGASDVRVPQLPASLLPDQLLLLLEHLLEQTTLNPRTLQRLERTYHLPEQDAEVRHRWCELVVKHKYKKAYGHVERFLQEDQAMGIYLYGELMVNEDARQQQLARKCFELSKEQMDRSSAEVVAEMLF</sequence>
<accession>A0A8D0PMG0</accession>
<gene>
    <name evidence="10" type="primary">AOPEP</name>
</gene>
<dbReference type="SUPFAM" id="SSF48371">
    <property type="entry name" value="ARM repeat"/>
    <property type="match status" value="1"/>
</dbReference>
<dbReference type="Pfam" id="PF09127">
    <property type="entry name" value="Leuk-A4-hydro_C"/>
    <property type="match status" value="1"/>
</dbReference>
<evidence type="ECO:0000256" key="1">
    <source>
        <dbReference type="ARBA" id="ARBA00001947"/>
    </source>
</evidence>
<name>A0A8D0PMG0_PIG</name>
<evidence type="ECO:0000256" key="7">
    <source>
        <dbReference type="ARBA" id="ARBA00023049"/>
    </source>
</evidence>
<evidence type="ECO:0000259" key="8">
    <source>
        <dbReference type="SMART" id="SM01263"/>
    </source>
</evidence>
<dbReference type="Ensembl" id="ENSSSCT00045025209.1">
    <property type="protein sequence ID" value="ENSSSCP00045017400.1"/>
    <property type="gene ID" value="ENSSSCG00045014713.1"/>
</dbReference>
<dbReference type="Ensembl" id="ENSSSCT00030006652.1">
    <property type="protein sequence ID" value="ENSSSCP00030002933.1"/>
    <property type="gene ID" value="ENSSSCG00030004907.1"/>
</dbReference>
<comment type="similarity">
    <text evidence="2">Belongs to the peptidase M1 family.</text>
</comment>
<dbReference type="FunFam" id="1.25.40.320:FF:000003">
    <property type="entry name" value="Aminopeptidase O isoform 1"/>
    <property type="match status" value="1"/>
</dbReference>
<evidence type="ECO:0000256" key="2">
    <source>
        <dbReference type="ARBA" id="ARBA00010136"/>
    </source>
</evidence>
<dbReference type="GO" id="GO:0070006">
    <property type="term" value="F:metalloaminopeptidase activity"/>
    <property type="evidence" value="ECO:0007669"/>
    <property type="project" value="InterPro"/>
</dbReference>
<evidence type="ECO:0000256" key="3">
    <source>
        <dbReference type="ARBA" id="ARBA00022670"/>
    </source>
</evidence>
<evidence type="ECO:0000313" key="9">
    <source>
        <dbReference type="Ensembl" id="ENSSSCP00015035787.1"/>
    </source>
</evidence>
<evidence type="ECO:0000256" key="4">
    <source>
        <dbReference type="ARBA" id="ARBA00022723"/>
    </source>
</evidence>
<dbReference type="Proteomes" id="UP000694570">
    <property type="component" value="Unplaced"/>
</dbReference>
<keyword evidence="7" id="KW-0482">Metalloprotease</keyword>
<proteinExistence type="inferred from homology"/>
<dbReference type="Ensembl" id="ENSSSCT00015087788.1">
    <property type="protein sequence ID" value="ENSSSCP00015035787.1"/>
    <property type="gene ID" value="ENSSSCG00015064829.1"/>
</dbReference>
<organism evidence="9 11">
    <name type="scientific">Sus scrofa</name>
    <name type="common">Pig</name>
    <dbReference type="NCBI Taxonomy" id="9823"/>
    <lineage>
        <taxon>Eukaryota</taxon>
        <taxon>Metazoa</taxon>
        <taxon>Chordata</taxon>
        <taxon>Craniata</taxon>
        <taxon>Vertebrata</taxon>
        <taxon>Euteleostomi</taxon>
        <taxon>Mammalia</taxon>
        <taxon>Eutheria</taxon>
        <taxon>Laurasiatheria</taxon>
        <taxon>Artiodactyla</taxon>
        <taxon>Suina</taxon>
        <taxon>Suidae</taxon>
        <taxon>Sus</taxon>
    </lineage>
</organism>
<evidence type="ECO:0000256" key="6">
    <source>
        <dbReference type="ARBA" id="ARBA00022833"/>
    </source>
</evidence>
<dbReference type="Gene3D" id="1.25.40.320">
    <property type="entry name" value="Peptidase M1, leukotriene A4 hydrolase/aminopeptidase C-terminal domain"/>
    <property type="match status" value="1"/>
</dbReference>
<dbReference type="InterPro" id="IPR015211">
    <property type="entry name" value="Peptidase_M1_C"/>
</dbReference>
<evidence type="ECO:0000256" key="5">
    <source>
        <dbReference type="ARBA" id="ARBA00022801"/>
    </source>
</evidence>
<dbReference type="GO" id="GO:0008270">
    <property type="term" value="F:zinc ion binding"/>
    <property type="evidence" value="ECO:0007669"/>
    <property type="project" value="InterPro"/>
</dbReference>
<dbReference type="GO" id="GO:0006508">
    <property type="term" value="P:proteolysis"/>
    <property type="evidence" value="ECO:0007669"/>
    <property type="project" value="UniProtKB-KW"/>
</dbReference>
<keyword evidence="4" id="KW-0479">Metal-binding</keyword>
<dbReference type="PANTHER" id="PTHR46627:SF1">
    <property type="entry name" value="AMINOPEPTIDASE O"/>
    <property type="match status" value="1"/>
</dbReference>
<dbReference type="Ensembl" id="ENSSSCT00055002658.1">
    <property type="protein sequence ID" value="ENSSSCP00055002024.1"/>
    <property type="gene ID" value="ENSSSCG00055001436.1"/>
</dbReference>
<keyword evidence="3" id="KW-0645">Protease</keyword>
<dbReference type="Proteomes" id="UP000694726">
    <property type="component" value="Unplaced"/>
</dbReference>
<comment type="cofactor">
    <cofactor evidence="1">
        <name>Zn(2+)</name>
        <dbReference type="ChEBI" id="CHEBI:29105"/>
    </cofactor>
</comment>
<dbReference type="Ensembl" id="ENSSSCT00025018371.1">
    <property type="protein sequence ID" value="ENSSSCP00025007424.1"/>
    <property type="gene ID" value="ENSSSCG00025013573.1"/>
</dbReference>
<reference evidence="9" key="1">
    <citation type="submission" date="2025-05" db="UniProtKB">
        <authorList>
            <consortium name="Ensembl"/>
        </authorList>
    </citation>
    <scope>IDENTIFICATION</scope>
</reference>
<dbReference type="Ensembl" id="ENSSSCT00040046410.1">
    <property type="protein sequence ID" value="ENSSSCP00040019466.1"/>
    <property type="gene ID" value="ENSSSCG00040034405.1"/>
</dbReference>
<dbReference type="Proteomes" id="UP000694724">
    <property type="component" value="Unplaced"/>
</dbReference>